<dbReference type="Gene3D" id="1.10.1040.10">
    <property type="entry name" value="N-(1-d-carboxylethyl)-l-norvaline Dehydrogenase, domain 2"/>
    <property type="match status" value="1"/>
</dbReference>
<dbReference type="GO" id="GO:0015940">
    <property type="term" value="P:pantothenate biosynthetic process"/>
    <property type="evidence" value="ECO:0007669"/>
    <property type="project" value="UniProtKB-UniPathway"/>
</dbReference>
<dbReference type="InterPro" id="IPR003710">
    <property type="entry name" value="ApbA"/>
</dbReference>
<dbReference type="GeneID" id="93568943"/>
<comment type="caution">
    <text evidence="12">The sequence shown here is derived from an EMBL/GenBank/DDBJ whole genome shotgun (WGS) entry which is preliminary data.</text>
</comment>
<organism evidence="12 13">
    <name type="scientific">Rouxiella badensis</name>
    <dbReference type="NCBI Taxonomy" id="1646377"/>
    <lineage>
        <taxon>Bacteria</taxon>
        <taxon>Pseudomonadati</taxon>
        <taxon>Pseudomonadota</taxon>
        <taxon>Gammaproteobacteria</taxon>
        <taxon>Enterobacterales</taxon>
        <taxon>Yersiniaceae</taxon>
        <taxon>Rouxiella</taxon>
    </lineage>
</organism>
<evidence type="ECO:0000313" key="13">
    <source>
        <dbReference type="Proteomes" id="UP000192536"/>
    </source>
</evidence>
<keyword evidence="6" id="KW-0521">NADP</keyword>
<dbReference type="SUPFAM" id="SSF51735">
    <property type="entry name" value="NAD(P)-binding Rossmann-fold domains"/>
    <property type="match status" value="1"/>
</dbReference>
<dbReference type="STRING" id="1646377.BS640_11855"/>
<dbReference type="RefSeq" id="WP_017492009.1">
    <property type="nucleotide sequence ID" value="NZ_CP049603.1"/>
</dbReference>
<accession>A0A1X0WES6</accession>
<name>A0A1X0WES6_9GAMM</name>
<sequence length="359" mass="38770">MSVATQLEEESYPEQPQALAPLVIWGAGAIGGAIGASFIEAGQPVIFVDNVAEHVAAINLHGLRITGPMGDKTVHAQAFLPEQLEGLHCGVLLAVKSHHTAAAIHQIAPLLAPEGYVVSMQNGLNERVIADVIGAERTVGAFLNFGADFLEPGVIHHGGRGAVVIGELDGITRPRTEALYRLLQHFDPAAVLTPNIWGFLWAKMIYGALLFATALTDDSIADVLAMPRFRPVLTQLAREIGAVAHAQNILLEGFDGFDPSAFLPNATPEHTQQSFDDMVAHNRRSAKSHSGIWRDLAVRKRQTEIDAQIAPAIDIGIGFNLPMPLTTRLVQLIHRVERGELPQTFETLARLELHETGTP</sequence>
<dbReference type="InterPro" id="IPR050838">
    <property type="entry name" value="Ketopantoate_reductase"/>
</dbReference>
<dbReference type="GO" id="GO:0050661">
    <property type="term" value="F:NADP binding"/>
    <property type="evidence" value="ECO:0007669"/>
    <property type="project" value="TreeGrafter"/>
</dbReference>
<comment type="similarity">
    <text evidence="2">Belongs to the ketopantoate reductase family.</text>
</comment>
<dbReference type="InterPro" id="IPR013328">
    <property type="entry name" value="6PGD_dom2"/>
</dbReference>
<dbReference type="PANTHER" id="PTHR43765:SF2">
    <property type="entry name" value="2-DEHYDROPANTOATE 2-REDUCTASE"/>
    <property type="match status" value="1"/>
</dbReference>
<dbReference type="Proteomes" id="UP000192536">
    <property type="component" value="Unassembled WGS sequence"/>
</dbReference>
<evidence type="ECO:0000259" key="10">
    <source>
        <dbReference type="Pfam" id="PF02558"/>
    </source>
</evidence>
<dbReference type="UniPathway" id="UPA00028">
    <property type="reaction ID" value="UER00004"/>
</dbReference>
<dbReference type="InterPro" id="IPR013332">
    <property type="entry name" value="KPR_N"/>
</dbReference>
<feature type="domain" description="Ketopantoate reductase C-terminal" evidence="11">
    <location>
        <begin position="196"/>
        <end position="337"/>
    </location>
</feature>
<keyword evidence="7" id="KW-0560">Oxidoreductase</keyword>
<dbReference type="SUPFAM" id="SSF48179">
    <property type="entry name" value="6-phosphogluconate dehydrogenase C-terminal domain-like"/>
    <property type="match status" value="1"/>
</dbReference>
<dbReference type="InterPro" id="IPR013752">
    <property type="entry name" value="KPA_reductase"/>
</dbReference>
<feature type="domain" description="Ketopantoate reductase N-terminal" evidence="10">
    <location>
        <begin position="23"/>
        <end position="169"/>
    </location>
</feature>
<dbReference type="Gene3D" id="3.40.50.720">
    <property type="entry name" value="NAD(P)-binding Rossmann-like Domain"/>
    <property type="match status" value="1"/>
</dbReference>
<proteinExistence type="inferred from homology"/>
<evidence type="ECO:0000256" key="1">
    <source>
        <dbReference type="ARBA" id="ARBA00004994"/>
    </source>
</evidence>
<dbReference type="AlphaFoldDB" id="A0A1X0WES6"/>
<protein>
    <recommendedName>
        <fullName evidence="4">2-dehydropantoate 2-reductase</fullName>
        <ecNumber evidence="3">1.1.1.169</ecNumber>
    </recommendedName>
    <alternativeName>
        <fullName evidence="8">Ketopantoate reductase</fullName>
    </alternativeName>
</protein>
<evidence type="ECO:0000256" key="7">
    <source>
        <dbReference type="ARBA" id="ARBA00023002"/>
    </source>
</evidence>
<reference evidence="12 13" key="1">
    <citation type="journal article" date="2017" name="Int. J. Syst. Evol. Microbiol.">
        <title>Rouxiella badensis sp. nov. and Rouxiella silvae sp. nov. isolated from peat bog soil in Germany and emendation of the genus description.</title>
        <authorList>
            <person name="Le Fleche-Mateos A."/>
            <person name="Kugler J.H."/>
            <person name="Hansen S.H."/>
            <person name="Syldatk C."/>
            <person name="Hausmann R."/>
            <person name="Lomprez F."/>
            <person name="Vandenbogaert M."/>
            <person name="Manuguerra J.C."/>
            <person name="Grimont P.A."/>
        </authorList>
    </citation>
    <scope>NUCLEOTIDE SEQUENCE [LARGE SCALE GENOMIC DNA]</scope>
    <source>
        <strain evidence="12 13">DSM 100043</strain>
    </source>
</reference>
<evidence type="ECO:0000256" key="3">
    <source>
        <dbReference type="ARBA" id="ARBA00013014"/>
    </source>
</evidence>
<dbReference type="EMBL" id="MRWE01000017">
    <property type="protein sequence ID" value="ORJ25306.1"/>
    <property type="molecule type" value="Genomic_DNA"/>
</dbReference>
<evidence type="ECO:0000256" key="6">
    <source>
        <dbReference type="ARBA" id="ARBA00022857"/>
    </source>
</evidence>
<evidence type="ECO:0000256" key="9">
    <source>
        <dbReference type="ARBA" id="ARBA00048793"/>
    </source>
</evidence>
<evidence type="ECO:0000256" key="8">
    <source>
        <dbReference type="ARBA" id="ARBA00032024"/>
    </source>
</evidence>
<keyword evidence="13" id="KW-1185">Reference proteome</keyword>
<keyword evidence="5" id="KW-0566">Pantothenate biosynthesis</keyword>
<evidence type="ECO:0000256" key="4">
    <source>
        <dbReference type="ARBA" id="ARBA00019465"/>
    </source>
</evidence>
<dbReference type="InterPro" id="IPR036291">
    <property type="entry name" value="NAD(P)-bd_dom_sf"/>
</dbReference>
<comment type="pathway">
    <text evidence="1">Cofactor biosynthesis; (R)-pantothenate biosynthesis; (R)-pantoate from 3-methyl-2-oxobutanoate: step 2/2.</text>
</comment>
<dbReference type="GO" id="GO:0008677">
    <property type="term" value="F:2-dehydropantoate 2-reductase activity"/>
    <property type="evidence" value="ECO:0007669"/>
    <property type="project" value="UniProtKB-EC"/>
</dbReference>
<evidence type="ECO:0000256" key="2">
    <source>
        <dbReference type="ARBA" id="ARBA00007870"/>
    </source>
</evidence>
<dbReference type="InterPro" id="IPR008927">
    <property type="entry name" value="6-PGluconate_DH-like_C_sf"/>
</dbReference>
<evidence type="ECO:0000256" key="5">
    <source>
        <dbReference type="ARBA" id="ARBA00022655"/>
    </source>
</evidence>
<dbReference type="EC" id="1.1.1.169" evidence="3"/>
<comment type="catalytic activity">
    <reaction evidence="9">
        <text>(R)-pantoate + NADP(+) = 2-dehydropantoate + NADPH + H(+)</text>
        <dbReference type="Rhea" id="RHEA:16233"/>
        <dbReference type="ChEBI" id="CHEBI:11561"/>
        <dbReference type="ChEBI" id="CHEBI:15378"/>
        <dbReference type="ChEBI" id="CHEBI:15980"/>
        <dbReference type="ChEBI" id="CHEBI:57783"/>
        <dbReference type="ChEBI" id="CHEBI:58349"/>
        <dbReference type="EC" id="1.1.1.169"/>
    </reaction>
</comment>
<gene>
    <name evidence="12" type="ORF">BS640_11855</name>
</gene>
<dbReference type="GO" id="GO:0005737">
    <property type="term" value="C:cytoplasm"/>
    <property type="evidence" value="ECO:0007669"/>
    <property type="project" value="TreeGrafter"/>
</dbReference>
<dbReference type="PANTHER" id="PTHR43765">
    <property type="entry name" value="2-DEHYDROPANTOATE 2-REDUCTASE-RELATED"/>
    <property type="match status" value="1"/>
</dbReference>
<dbReference type="Pfam" id="PF08546">
    <property type="entry name" value="ApbA_C"/>
    <property type="match status" value="1"/>
</dbReference>
<evidence type="ECO:0000313" key="12">
    <source>
        <dbReference type="EMBL" id="ORJ25306.1"/>
    </source>
</evidence>
<dbReference type="Pfam" id="PF02558">
    <property type="entry name" value="ApbA"/>
    <property type="match status" value="1"/>
</dbReference>
<evidence type="ECO:0000259" key="11">
    <source>
        <dbReference type="Pfam" id="PF08546"/>
    </source>
</evidence>
<dbReference type="NCBIfam" id="TIGR00745">
    <property type="entry name" value="apbA_panE"/>
    <property type="match status" value="1"/>
</dbReference>